<sequence length="108" mass="12498">MHDEIMALKKNGTWSMVKLPLEKKACKWVYKIKGKSNGTIERHKTRLDTFGNHQVEGINLIETFTPVAKKACYHFKFSEGPMDMHIELSYCDFEGFKVELAKNYLIIG</sequence>
<proteinExistence type="predicted"/>
<evidence type="ECO:0000313" key="1">
    <source>
        <dbReference type="EMBL" id="KAI4313213.1"/>
    </source>
</evidence>
<name>A0ACB9LPN3_BAUVA</name>
<dbReference type="Proteomes" id="UP000828941">
    <property type="component" value="Chromosome 11"/>
</dbReference>
<protein>
    <submittedName>
        <fullName evidence="1">Uncharacterized protein</fullName>
    </submittedName>
</protein>
<keyword evidence="2" id="KW-1185">Reference proteome</keyword>
<reference evidence="1 2" key="1">
    <citation type="journal article" date="2022" name="DNA Res.">
        <title>Chromosomal-level genome assembly of the orchid tree Bauhinia variegata (Leguminosae; Cercidoideae) supports the allotetraploid origin hypothesis of Bauhinia.</title>
        <authorList>
            <person name="Zhong Y."/>
            <person name="Chen Y."/>
            <person name="Zheng D."/>
            <person name="Pang J."/>
            <person name="Liu Y."/>
            <person name="Luo S."/>
            <person name="Meng S."/>
            <person name="Qian L."/>
            <person name="Wei D."/>
            <person name="Dai S."/>
            <person name="Zhou R."/>
        </authorList>
    </citation>
    <scope>NUCLEOTIDE SEQUENCE [LARGE SCALE GENOMIC DNA]</scope>
    <source>
        <strain evidence="1">BV-YZ2020</strain>
    </source>
</reference>
<organism evidence="1 2">
    <name type="scientific">Bauhinia variegata</name>
    <name type="common">Purple orchid tree</name>
    <name type="synonym">Phanera variegata</name>
    <dbReference type="NCBI Taxonomy" id="167791"/>
    <lineage>
        <taxon>Eukaryota</taxon>
        <taxon>Viridiplantae</taxon>
        <taxon>Streptophyta</taxon>
        <taxon>Embryophyta</taxon>
        <taxon>Tracheophyta</taxon>
        <taxon>Spermatophyta</taxon>
        <taxon>Magnoliopsida</taxon>
        <taxon>eudicotyledons</taxon>
        <taxon>Gunneridae</taxon>
        <taxon>Pentapetalae</taxon>
        <taxon>rosids</taxon>
        <taxon>fabids</taxon>
        <taxon>Fabales</taxon>
        <taxon>Fabaceae</taxon>
        <taxon>Cercidoideae</taxon>
        <taxon>Cercideae</taxon>
        <taxon>Bauhiniinae</taxon>
        <taxon>Bauhinia</taxon>
    </lineage>
</organism>
<dbReference type="EMBL" id="CM039436">
    <property type="protein sequence ID" value="KAI4313213.1"/>
    <property type="molecule type" value="Genomic_DNA"/>
</dbReference>
<accession>A0ACB9LPN3</accession>
<gene>
    <name evidence="1" type="ORF">L6164_026209</name>
</gene>
<comment type="caution">
    <text evidence="1">The sequence shown here is derived from an EMBL/GenBank/DDBJ whole genome shotgun (WGS) entry which is preliminary data.</text>
</comment>
<evidence type="ECO:0000313" key="2">
    <source>
        <dbReference type="Proteomes" id="UP000828941"/>
    </source>
</evidence>